<comment type="caution">
    <text evidence="2">The sequence shown here is derived from an EMBL/GenBank/DDBJ whole genome shotgun (WGS) entry which is preliminary data.</text>
</comment>
<evidence type="ECO:0000259" key="1">
    <source>
        <dbReference type="Pfam" id="PF00582"/>
    </source>
</evidence>
<dbReference type="SUPFAM" id="SSF52402">
    <property type="entry name" value="Adenine nucleotide alpha hydrolases-like"/>
    <property type="match status" value="1"/>
</dbReference>
<dbReference type="PANTHER" id="PTHR47000">
    <property type="entry name" value="ADENINE NUCLEOTIDE ALPHA HYDROLASES-LIKE SUPERFAMILY PROTEIN"/>
    <property type="match status" value="1"/>
</dbReference>
<dbReference type="Gene3D" id="3.40.50.620">
    <property type="entry name" value="HUPs"/>
    <property type="match status" value="1"/>
</dbReference>
<evidence type="ECO:0000313" key="2">
    <source>
        <dbReference type="EMBL" id="KAF5187687.1"/>
    </source>
</evidence>
<organism evidence="2 3">
    <name type="scientific">Thalictrum thalictroides</name>
    <name type="common">Rue-anemone</name>
    <name type="synonym">Anemone thalictroides</name>
    <dbReference type="NCBI Taxonomy" id="46969"/>
    <lineage>
        <taxon>Eukaryota</taxon>
        <taxon>Viridiplantae</taxon>
        <taxon>Streptophyta</taxon>
        <taxon>Embryophyta</taxon>
        <taxon>Tracheophyta</taxon>
        <taxon>Spermatophyta</taxon>
        <taxon>Magnoliopsida</taxon>
        <taxon>Ranunculales</taxon>
        <taxon>Ranunculaceae</taxon>
        <taxon>Thalictroideae</taxon>
        <taxon>Thalictrum</taxon>
    </lineage>
</organism>
<dbReference type="InterPro" id="IPR014729">
    <property type="entry name" value="Rossmann-like_a/b/a_fold"/>
</dbReference>
<name>A0A7J6VSH7_THATH</name>
<sequence>MGRKSGPKLANFCLNRIVTIQFRARSSPPIHSKTMSSSTKFDQKNEFFSTTIEKKNSGDGQKPIIPILGRKIMIVVDSSVEAKCALQWVLSHTVQSQDIIVLLHVTKPSKQGEESDVEINPRNFEFFSTMKNMCLTKRPEVKIELALVEGKEKGPTIVEEAKKQGNKIGGGGVVEYCIQNAHCMAIAVRRKSKKLGGSKRGFTLKWQASGYYYKLTEYALPKEASGPGSTYWAVGKLTLGRKIKTARQQGAIEGQRGDGEQGAVEGVERQGVEGVEGQGVEENDIVAAEVHLNQDIIDNETEMTVPTLAAQMASSTEEA</sequence>
<reference evidence="2 3" key="1">
    <citation type="submission" date="2020-06" db="EMBL/GenBank/DDBJ databases">
        <title>Transcriptomic and genomic resources for Thalictrum thalictroides and T. hernandezii: Facilitating candidate gene discovery in an emerging model plant lineage.</title>
        <authorList>
            <person name="Arias T."/>
            <person name="Riano-Pachon D.M."/>
            <person name="Di Stilio V.S."/>
        </authorList>
    </citation>
    <scope>NUCLEOTIDE SEQUENCE [LARGE SCALE GENOMIC DNA]</scope>
    <source>
        <strain evidence="3">cv. WT478/WT964</strain>
        <tissue evidence="2">Leaves</tissue>
    </source>
</reference>
<dbReference type="Proteomes" id="UP000554482">
    <property type="component" value="Unassembled WGS sequence"/>
</dbReference>
<dbReference type="OrthoDB" id="1667873at2759"/>
<dbReference type="InterPro" id="IPR006016">
    <property type="entry name" value="UspA"/>
</dbReference>
<proteinExistence type="predicted"/>
<dbReference type="PANTHER" id="PTHR47000:SF1">
    <property type="entry name" value="ADENINE NUCLEOTIDE ALPHA HYDROLASES-LIKE SUPERFAMILY PROTEIN"/>
    <property type="match status" value="1"/>
</dbReference>
<protein>
    <submittedName>
        <fullName evidence="2">Adenine nucleotide alpha hydrolases-like superfamily protein</fullName>
    </submittedName>
</protein>
<dbReference type="Pfam" id="PF00582">
    <property type="entry name" value="Usp"/>
    <property type="match status" value="1"/>
</dbReference>
<evidence type="ECO:0000313" key="3">
    <source>
        <dbReference type="Proteomes" id="UP000554482"/>
    </source>
</evidence>
<accession>A0A7J6VSH7</accession>
<feature type="domain" description="UspA" evidence="1">
    <location>
        <begin position="70"/>
        <end position="165"/>
    </location>
</feature>
<dbReference type="AlphaFoldDB" id="A0A7J6VSH7"/>
<dbReference type="GO" id="GO:0016787">
    <property type="term" value="F:hydrolase activity"/>
    <property type="evidence" value="ECO:0007669"/>
    <property type="project" value="UniProtKB-KW"/>
</dbReference>
<keyword evidence="2" id="KW-0378">Hydrolase</keyword>
<dbReference type="EMBL" id="JABWDY010027701">
    <property type="protein sequence ID" value="KAF5187687.1"/>
    <property type="molecule type" value="Genomic_DNA"/>
</dbReference>
<keyword evidence="3" id="KW-1185">Reference proteome</keyword>
<gene>
    <name evidence="2" type="ORF">FRX31_022726</name>
</gene>